<keyword evidence="1" id="KW-0472">Membrane</keyword>
<keyword evidence="1" id="KW-1133">Transmembrane helix</keyword>
<dbReference type="EMBL" id="VYZN01000027">
    <property type="protein sequence ID" value="KAE9534904.1"/>
    <property type="molecule type" value="Genomic_DNA"/>
</dbReference>
<keyword evidence="1" id="KW-0812">Transmembrane</keyword>
<dbReference type="Proteomes" id="UP000475862">
    <property type="component" value="Unassembled WGS sequence"/>
</dbReference>
<protein>
    <submittedName>
        <fullName evidence="2">Uncharacterized protein</fullName>
    </submittedName>
</protein>
<evidence type="ECO:0000256" key="1">
    <source>
        <dbReference type="SAM" id="Phobius"/>
    </source>
</evidence>
<evidence type="ECO:0000313" key="2">
    <source>
        <dbReference type="EMBL" id="KAE9534904.1"/>
    </source>
</evidence>
<reference evidence="2 3" key="1">
    <citation type="submission" date="2019-08" db="EMBL/GenBank/DDBJ databases">
        <title>The genome of the soybean aphid Biotype 1, its phylome, world population structure and adaptation to the North American continent.</title>
        <authorList>
            <person name="Giordano R."/>
            <person name="Donthu R.K."/>
            <person name="Hernandez A.G."/>
            <person name="Wright C.L."/>
            <person name="Zimin A.V."/>
        </authorList>
    </citation>
    <scope>NUCLEOTIDE SEQUENCE [LARGE SCALE GENOMIC DNA]</scope>
    <source>
        <tissue evidence="2">Whole aphids</tissue>
    </source>
</reference>
<organism evidence="2 3">
    <name type="scientific">Aphis glycines</name>
    <name type="common">Soybean aphid</name>
    <dbReference type="NCBI Taxonomy" id="307491"/>
    <lineage>
        <taxon>Eukaryota</taxon>
        <taxon>Metazoa</taxon>
        <taxon>Ecdysozoa</taxon>
        <taxon>Arthropoda</taxon>
        <taxon>Hexapoda</taxon>
        <taxon>Insecta</taxon>
        <taxon>Pterygota</taxon>
        <taxon>Neoptera</taxon>
        <taxon>Paraneoptera</taxon>
        <taxon>Hemiptera</taxon>
        <taxon>Sternorrhyncha</taxon>
        <taxon>Aphidomorpha</taxon>
        <taxon>Aphidoidea</taxon>
        <taxon>Aphididae</taxon>
        <taxon>Aphidini</taxon>
        <taxon>Aphis</taxon>
        <taxon>Aphis</taxon>
    </lineage>
</organism>
<keyword evidence="3" id="KW-1185">Reference proteome</keyword>
<name>A0A6G0TM07_APHGL</name>
<gene>
    <name evidence="2" type="ORF">AGLY_008196</name>
</gene>
<accession>A0A6G0TM07</accession>
<sequence length="241" mass="28412">MRTEEDKRQIPLIYYVIAFEDLIICIYLCFLDKTHRIDSAKRKFSMTIGKWSMFNSEQIIIFSSLHRTYNLVFRKYDIYDKSSLSKRQDSRQVRENIVRSYFRNIFIINEIKYQTAQKALIKSVFPSLYKLIQVAISLPIVSAVCERSFSAMLILTFPVKLFTNLSSSDYRENKKNTLGIKLYKLSQMVEDSMEFSWSLTYKRRTLGWSVIIYIRTGRLVDKCVSCRDTKTREDGPLADAE</sequence>
<dbReference type="AlphaFoldDB" id="A0A6G0TM07"/>
<evidence type="ECO:0000313" key="3">
    <source>
        <dbReference type="Proteomes" id="UP000475862"/>
    </source>
</evidence>
<feature type="transmembrane region" description="Helical" evidence="1">
    <location>
        <begin position="12"/>
        <end position="31"/>
    </location>
</feature>
<proteinExistence type="predicted"/>
<comment type="caution">
    <text evidence="2">The sequence shown here is derived from an EMBL/GenBank/DDBJ whole genome shotgun (WGS) entry which is preliminary data.</text>
</comment>